<dbReference type="InterPro" id="IPR000571">
    <property type="entry name" value="Znf_CCCH"/>
</dbReference>
<dbReference type="SUPFAM" id="SSF57850">
    <property type="entry name" value="RING/U-box"/>
    <property type="match status" value="1"/>
</dbReference>
<dbReference type="Pfam" id="PF13639">
    <property type="entry name" value="zf-RING_2"/>
    <property type="match status" value="1"/>
</dbReference>
<evidence type="ECO:0000256" key="1">
    <source>
        <dbReference type="ARBA" id="ARBA00022679"/>
    </source>
</evidence>
<feature type="domain" description="C3H1-type" evidence="8">
    <location>
        <begin position="45"/>
        <end position="67"/>
    </location>
</feature>
<feature type="region of interest" description="Disordered" evidence="6">
    <location>
        <begin position="83"/>
        <end position="163"/>
    </location>
</feature>
<dbReference type="InterPro" id="IPR017907">
    <property type="entry name" value="Znf_RING_CS"/>
</dbReference>
<evidence type="ECO:0000313" key="10">
    <source>
        <dbReference type="Proteomes" id="UP000077266"/>
    </source>
</evidence>
<dbReference type="PROSITE" id="PS50103">
    <property type="entry name" value="ZF_C3H1"/>
    <property type="match status" value="2"/>
</dbReference>
<dbReference type="PROSITE" id="PS50089">
    <property type="entry name" value="ZF_RING_2"/>
    <property type="match status" value="1"/>
</dbReference>
<reference evidence="9 10" key="1">
    <citation type="journal article" date="2016" name="Mol. Biol. Evol.">
        <title>Comparative Genomics of Early-Diverging Mushroom-Forming Fungi Provides Insights into the Origins of Lignocellulose Decay Capabilities.</title>
        <authorList>
            <person name="Nagy L.G."/>
            <person name="Riley R."/>
            <person name="Tritt A."/>
            <person name="Adam C."/>
            <person name="Daum C."/>
            <person name="Floudas D."/>
            <person name="Sun H."/>
            <person name="Yadav J.S."/>
            <person name="Pangilinan J."/>
            <person name="Larsson K.H."/>
            <person name="Matsuura K."/>
            <person name="Barry K."/>
            <person name="Labutti K."/>
            <person name="Kuo R."/>
            <person name="Ohm R.A."/>
            <person name="Bhattacharya S.S."/>
            <person name="Shirouzu T."/>
            <person name="Yoshinaga Y."/>
            <person name="Martin F.M."/>
            <person name="Grigoriev I.V."/>
            <person name="Hibbett D.S."/>
        </authorList>
    </citation>
    <scope>NUCLEOTIDE SEQUENCE [LARGE SCALE GENOMIC DNA]</scope>
    <source>
        <strain evidence="9 10">HHB12029</strain>
    </source>
</reference>
<evidence type="ECO:0000313" key="9">
    <source>
        <dbReference type="EMBL" id="KZV85188.1"/>
    </source>
</evidence>
<feature type="compositionally biased region" description="Low complexity" evidence="6">
    <location>
        <begin position="119"/>
        <end position="129"/>
    </location>
</feature>
<dbReference type="Proteomes" id="UP000077266">
    <property type="component" value="Unassembled WGS sequence"/>
</dbReference>
<keyword evidence="3 5" id="KW-0863">Zinc-finger</keyword>
<keyword evidence="4 5" id="KW-0862">Zinc</keyword>
<accession>A0A165DRJ2</accession>
<keyword evidence="10" id="KW-1185">Reference proteome</keyword>
<dbReference type="SUPFAM" id="SSF90229">
    <property type="entry name" value="CCCH zinc finger"/>
    <property type="match status" value="1"/>
</dbReference>
<dbReference type="PANTHER" id="PTHR11224">
    <property type="entry name" value="MAKORIN-RELATED"/>
    <property type="match status" value="1"/>
</dbReference>
<dbReference type="PROSITE" id="PS00518">
    <property type="entry name" value="ZF_RING_1"/>
    <property type="match status" value="1"/>
</dbReference>
<name>A0A165DRJ2_EXIGL</name>
<dbReference type="AlphaFoldDB" id="A0A165DRJ2"/>
<feature type="zinc finger region" description="C3H1-type" evidence="5">
    <location>
        <begin position="10"/>
        <end position="37"/>
    </location>
</feature>
<evidence type="ECO:0000256" key="5">
    <source>
        <dbReference type="PROSITE-ProRule" id="PRU00723"/>
    </source>
</evidence>
<dbReference type="InterPro" id="IPR013083">
    <property type="entry name" value="Znf_RING/FYVE/PHD"/>
</dbReference>
<dbReference type="InParanoid" id="A0A165DRJ2"/>
<keyword evidence="2 5" id="KW-0479">Metal-binding</keyword>
<feature type="domain" description="RING-type" evidence="7">
    <location>
        <begin position="217"/>
        <end position="260"/>
    </location>
</feature>
<evidence type="ECO:0000259" key="8">
    <source>
        <dbReference type="PROSITE" id="PS50103"/>
    </source>
</evidence>
<evidence type="ECO:0000256" key="4">
    <source>
        <dbReference type="ARBA" id="ARBA00022833"/>
    </source>
</evidence>
<dbReference type="InterPro" id="IPR036855">
    <property type="entry name" value="Znf_CCCH_sf"/>
</dbReference>
<dbReference type="OrthoDB" id="250836at2759"/>
<sequence length="445" mass="47240">MSTSTGRRRAQRNVLCIHYAAGYCREGDACRFRHDMSAAIIDVGMCWEWDRTGECKKRNCRYRHDFARDAQIIATMTRNRVSVAATPPRQGGTPTVTTTSASSRRVGTQAGAGRGVSGPSGTVTGSTRSNAPGPVNVVTTRSPAAANRLSPGAVTTTARPPSIAAAPPVSIRAVQTSLFRTTTPPSRPSAPVNVPATLPPSRTIITVPAVPDSEVQCGICFEEPYIFGLLSGCSHVFCWKCIDGWRKSQNAGSKNCPMCRTHSAHHVLSELFLSDGDAEKRLLVQEAMNANPRTVAVPCGCGRTHINIPQAQVPSRPRPVPLQLHAYVYRPTPPAPAPQNGRTVAPVRIAAVAAPSQAAGTSRLTVGSTSRAAAPPIVMRTPSTSTAASRYGTATPAAGYTRPTTNRVEIVRRGDAERENEQTTAGWVIGLAAAAAVGVYRLWFS</sequence>
<feature type="zinc finger region" description="C3H1-type" evidence="5">
    <location>
        <begin position="45"/>
        <end position="67"/>
    </location>
</feature>
<evidence type="ECO:0000256" key="2">
    <source>
        <dbReference type="ARBA" id="ARBA00022723"/>
    </source>
</evidence>
<evidence type="ECO:0000256" key="6">
    <source>
        <dbReference type="SAM" id="MobiDB-lite"/>
    </source>
</evidence>
<dbReference type="GO" id="GO:0061630">
    <property type="term" value="F:ubiquitin protein ligase activity"/>
    <property type="evidence" value="ECO:0007669"/>
    <property type="project" value="InterPro"/>
</dbReference>
<keyword evidence="1" id="KW-0808">Transferase</keyword>
<evidence type="ECO:0000259" key="7">
    <source>
        <dbReference type="PROSITE" id="PS50089"/>
    </source>
</evidence>
<dbReference type="PANTHER" id="PTHR11224:SF10">
    <property type="entry name" value="IP09428P-RELATED"/>
    <property type="match status" value="1"/>
</dbReference>
<dbReference type="EMBL" id="KV426196">
    <property type="protein sequence ID" value="KZV85188.1"/>
    <property type="molecule type" value="Genomic_DNA"/>
</dbReference>
<evidence type="ECO:0000256" key="3">
    <source>
        <dbReference type="ARBA" id="ARBA00022771"/>
    </source>
</evidence>
<feature type="compositionally biased region" description="Low complexity" evidence="6">
    <location>
        <begin position="86"/>
        <end position="108"/>
    </location>
</feature>
<dbReference type="Gene3D" id="4.10.1000.10">
    <property type="entry name" value="Zinc finger, CCCH-type"/>
    <property type="match status" value="1"/>
</dbReference>
<protein>
    <submittedName>
        <fullName evidence="9">Uncharacterized protein</fullName>
    </submittedName>
</protein>
<dbReference type="Gene3D" id="3.30.40.10">
    <property type="entry name" value="Zinc/RING finger domain, C3HC4 (zinc finger)"/>
    <property type="match status" value="1"/>
</dbReference>
<dbReference type="SMART" id="SM00356">
    <property type="entry name" value="ZnF_C3H1"/>
    <property type="match status" value="2"/>
</dbReference>
<dbReference type="GO" id="GO:0000209">
    <property type="term" value="P:protein polyubiquitination"/>
    <property type="evidence" value="ECO:0007669"/>
    <property type="project" value="InterPro"/>
</dbReference>
<dbReference type="STRING" id="1314781.A0A165DRJ2"/>
<proteinExistence type="predicted"/>
<dbReference type="InterPro" id="IPR001841">
    <property type="entry name" value="Znf_RING"/>
</dbReference>
<gene>
    <name evidence="9" type="ORF">EXIGLDRAFT_263134</name>
</gene>
<dbReference type="InterPro" id="IPR045072">
    <property type="entry name" value="MKRN-like"/>
</dbReference>
<dbReference type="GO" id="GO:0008270">
    <property type="term" value="F:zinc ion binding"/>
    <property type="evidence" value="ECO:0007669"/>
    <property type="project" value="UniProtKB-KW"/>
</dbReference>
<organism evidence="9 10">
    <name type="scientific">Exidia glandulosa HHB12029</name>
    <dbReference type="NCBI Taxonomy" id="1314781"/>
    <lineage>
        <taxon>Eukaryota</taxon>
        <taxon>Fungi</taxon>
        <taxon>Dikarya</taxon>
        <taxon>Basidiomycota</taxon>
        <taxon>Agaricomycotina</taxon>
        <taxon>Agaricomycetes</taxon>
        <taxon>Auriculariales</taxon>
        <taxon>Exidiaceae</taxon>
        <taxon>Exidia</taxon>
    </lineage>
</organism>
<dbReference type="SMART" id="SM00184">
    <property type="entry name" value="RING"/>
    <property type="match status" value="1"/>
</dbReference>
<feature type="domain" description="C3H1-type" evidence="8">
    <location>
        <begin position="10"/>
        <end position="37"/>
    </location>
</feature>